<reference evidence="1 2" key="1">
    <citation type="submission" date="2020-08" db="EMBL/GenBank/DDBJ databases">
        <title>Sequencing the genomes of 1000 actinobacteria strains.</title>
        <authorList>
            <person name="Klenk H.-P."/>
        </authorList>
    </citation>
    <scope>NUCLEOTIDE SEQUENCE [LARGE SCALE GENOMIC DNA]</scope>
    <source>
        <strain evidence="1 2">DSM 46887</strain>
    </source>
</reference>
<proteinExistence type="predicted"/>
<dbReference type="AlphaFoldDB" id="A0A7W9MIM3"/>
<dbReference type="RefSeq" id="WP_184544349.1">
    <property type="nucleotide sequence ID" value="NZ_JACHMP010000001.1"/>
</dbReference>
<evidence type="ECO:0000313" key="1">
    <source>
        <dbReference type="EMBL" id="MBB5822145.1"/>
    </source>
</evidence>
<dbReference type="EMBL" id="JACHMP010000001">
    <property type="protein sequence ID" value="MBB5822145.1"/>
    <property type="molecule type" value="Genomic_DNA"/>
</dbReference>
<organism evidence="1 2">
    <name type="scientific">Streptosporangium becharense</name>
    <dbReference type="NCBI Taxonomy" id="1816182"/>
    <lineage>
        <taxon>Bacteria</taxon>
        <taxon>Bacillati</taxon>
        <taxon>Actinomycetota</taxon>
        <taxon>Actinomycetes</taxon>
        <taxon>Streptosporangiales</taxon>
        <taxon>Streptosporangiaceae</taxon>
        <taxon>Streptosporangium</taxon>
    </lineage>
</organism>
<evidence type="ECO:0000313" key="2">
    <source>
        <dbReference type="Proteomes" id="UP000540685"/>
    </source>
</evidence>
<sequence length="100" mass="10888">MPVQDSAALGAARRLGEALARYGIAVIVKGERDLAVVSVCEGLTVWCNGERFWWQAGWDPQRRCLVNASQEVSALDRAAGRIAEHYATFRQRPSGCGGQV</sequence>
<comment type="caution">
    <text evidence="1">The sequence shown here is derived from an EMBL/GenBank/DDBJ whole genome shotgun (WGS) entry which is preliminary data.</text>
</comment>
<accession>A0A7W9MIM3</accession>
<keyword evidence="2" id="KW-1185">Reference proteome</keyword>
<name>A0A7W9MIM3_9ACTN</name>
<protein>
    <submittedName>
        <fullName evidence="1">Uncharacterized protein</fullName>
    </submittedName>
</protein>
<gene>
    <name evidence="1" type="ORF">F4562_005207</name>
</gene>
<dbReference type="Proteomes" id="UP000540685">
    <property type="component" value="Unassembled WGS sequence"/>
</dbReference>